<dbReference type="InterPro" id="IPR001611">
    <property type="entry name" value="Leu-rich_rpt"/>
</dbReference>
<feature type="compositionally biased region" description="Basic residues" evidence="3">
    <location>
        <begin position="282"/>
        <end position="291"/>
    </location>
</feature>
<evidence type="ECO:0000256" key="1">
    <source>
        <dbReference type="ARBA" id="ARBA00022614"/>
    </source>
</evidence>
<proteinExistence type="predicted"/>
<evidence type="ECO:0000313" key="4">
    <source>
        <dbReference type="EMBL" id="CAH1436160.1"/>
    </source>
</evidence>
<feature type="compositionally biased region" description="Basic and acidic residues" evidence="3">
    <location>
        <begin position="272"/>
        <end position="281"/>
    </location>
</feature>
<sequence length="394" mass="43828">MKALTSKQVLQENHTSDPNAVTSLTFTHRALSDVSCLAEFKKLEKLDLTFNNLSSLEGLKPCVNLKWLSVKQNKLRSLKGIEGCVCLTVLNAGSNMLQSMEEVSSLVRLRALILNDNEIVSICRLDQMKELNTIVLSRNPISKIGESLGKANSITKLSLSNCKIQEIDSSIKYCMELRELRLAHNEMRALPSELGRNTKIQNLDLGNNLITRWSDLKILSSLTNLKNLNLVGNPVADKDVLTKKIKNLVPSLHIFNGRPIDKVIRNATAGTDDNHSVDAKKGQKMKKHKQPYKPINKDKDENTPSMDPKSKRKSRDSKDKSVIDTEDVAKVRHDDADEMVYIDATEKKENREDDDVAVGKKKKKVKSKASGSLAVQLLSPEPEVGLGGPSAWDL</sequence>
<evidence type="ECO:0000313" key="5">
    <source>
        <dbReference type="Proteomes" id="UP001157418"/>
    </source>
</evidence>
<dbReference type="PANTHER" id="PTHR46652">
    <property type="entry name" value="LEUCINE-RICH REPEAT AND IQ DOMAIN-CONTAINING PROTEIN 1-RELATED"/>
    <property type="match status" value="1"/>
</dbReference>
<gene>
    <name evidence="4" type="ORF">LVIROSA_LOCUS22550</name>
</gene>
<dbReference type="InterPro" id="IPR050836">
    <property type="entry name" value="SDS22/Internalin_LRR"/>
</dbReference>
<reference evidence="4 5" key="1">
    <citation type="submission" date="2022-01" db="EMBL/GenBank/DDBJ databases">
        <authorList>
            <person name="Xiong W."/>
            <person name="Schranz E."/>
        </authorList>
    </citation>
    <scope>NUCLEOTIDE SEQUENCE [LARGE SCALE GENOMIC DNA]</scope>
</reference>
<dbReference type="SUPFAM" id="SSF52058">
    <property type="entry name" value="L domain-like"/>
    <property type="match status" value="1"/>
</dbReference>
<dbReference type="PANTHER" id="PTHR46652:SF7">
    <property type="entry name" value="LEUCINE-RICH REPEAT AND IQ DOMAIN-CONTAINING PROTEIN 1"/>
    <property type="match status" value="1"/>
</dbReference>
<name>A0AAU9NED9_9ASTR</name>
<feature type="compositionally biased region" description="Basic and acidic residues" evidence="3">
    <location>
        <begin position="316"/>
        <end position="335"/>
    </location>
</feature>
<dbReference type="InterPro" id="IPR032675">
    <property type="entry name" value="LRR_dom_sf"/>
</dbReference>
<dbReference type="SMART" id="SM00365">
    <property type="entry name" value="LRR_SD22"/>
    <property type="match status" value="6"/>
</dbReference>
<organism evidence="4 5">
    <name type="scientific">Lactuca virosa</name>
    <dbReference type="NCBI Taxonomy" id="75947"/>
    <lineage>
        <taxon>Eukaryota</taxon>
        <taxon>Viridiplantae</taxon>
        <taxon>Streptophyta</taxon>
        <taxon>Embryophyta</taxon>
        <taxon>Tracheophyta</taxon>
        <taxon>Spermatophyta</taxon>
        <taxon>Magnoliopsida</taxon>
        <taxon>eudicotyledons</taxon>
        <taxon>Gunneridae</taxon>
        <taxon>Pentapetalae</taxon>
        <taxon>asterids</taxon>
        <taxon>campanulids</taxon>
        <taxon>Asterales</taxon>
        <taxon>Asteraceae</taxon>
        <taxon>Cichorioideae</taxon>
        <taxon>Cichorieae</taxon>
        <taxon>Lactucinae</taxon>
        <taxon>Lactuca</taxon>
    </lineage>
</organism>
<keyword evidence="5" id="KW-1185">Reference proteome</keyword>
<evidence type="ECO:0000256" key="2">
    <source>
        <dbReference type="ARBA" id="ARBA00022737"/>
    </source>
</evidence>
<keyword evidence="1" id="KW-0433">Leucine-rich repeat</keyword>
<evidence type="ECO:0008006" key="6">
    <source>
        <dbReference type="Google" id="ProtNLM"/>
    </source>
</evidence>
<dbReference type="EMBL" id="CAKMRJ010004445">
    <property type="protein sequence ID" value="CAH1436160.1"/>
    <property type="molecule type" value="Genomic_DNA"/>
</dbReference>
<dbReference type="Gene3D" id="3.80.10.10">
    <property type="entry name" value="Ribonuclease Inhibitor"/>
    <property type="match status" value="2"/>
</dbReference>
<keyword evidence="2" id="KW-0677">Repeat</keyword>
<dbReference type="PROSITE" id="PS51450">
    <property type="entry name" value="LRR"/>
    <property type="match status" value="3"/>
</dbReference>
<accession>A0AAU9NED9</accession>
<evidence type="ECO:0000256" key="3">
    <source>
        <dbReference type="SAM" id="MobiDB-lite"/>
    </source>
</evidence>
<protein>
    <recommendedName>
        <fullName evidence="6">Protein phosphatase 1 regulatory subunit 7</fullName>
    </recommendedName>
</protein>
<feature type="region of interest" description="Disordered" evidence="3">
    <location>
        <begin position="268"/>
        <end position="372"/>
    </location>
</feature>
<dbReference type="AlphaFoldDB" id="A0AAU9NED9"/>
<dbReference type="Proteomes" id="UP001157418">
    <property type="component" value="Unassembled WGS sequence"/>
</dbReference>
<comment type="caution">
    <text evidence="4">The sequence shown here is derived from an EMBL/GenBank/DDBJ whole genome shotgun (WGS) entry which is preliminary data.</text>
</comment>